<dbReference type="OrthoDB" id="581838at2"/>
<keyword evidence="3" id="KW-1185">Reference proteome</keyword>
<name>E5XUA6_SEGRC</name>
<dbReference type="SUPFAM" id="SSF55961">
    <property type="entry name" value="Bet v1-like"/>
    <property type="match status" value="1"/>
</dbReference>
<gene>
    <name evidence="2" type="ORF">HMPREF9336_03078</name>
</gene>
<proteinExistence type="predicted"/>
<dbReference type="AlphaFoldDB" id="E5XUA6"/>
<keyword evidence="1" id="KW-0812">Transmembrane</keyword>
<dbReference type="STRING" id="679197.HMPREF9336_03078"/>
<dbReference type="InterPro" id="IPR023393">
    <property type="entry name" value="START-like_dom_sf"/>
</dbReference>
<organism evidence="2 3">
    <name type="scientific">Segniliparus rugosus (strain ATCC BAA-974 / DSM 45345 / CCUG 50838 / CIP 108380 / JCM 13579 / CDC 945)</name>
    <dbReference type="NCBI Taxonomy" id="679197"/>
    <lineage>
        <taxon>Bacteria</taxon>
        <taxon>Bacillati</taxon>
        <taxon>Actinomycetota</taxon>
        <taxon>Actinomycetes</taxon>
        <taxon>Mycobacteriales</taxon>
        <taxon>Segniliparaceae</taxon>
        <taxon>Segniliparus</taxon>
    </lineage>
</organism>
<evidence type="ECO:0000313" key="3">
    <source>
        <dbReference type="Proteomes" id="UP000004816"/>
    </source>
</evidence>
<evidence type="ECO:0000313" key="2">
    <source>
        <dbReference type="EMBL" id="EFV12047.1"/>
    </source>
</evidence>
<evidence type="ECO:0008006" key="4">
    <source>
        <dbReference type="Google" id="ProtNLM"/>
    </source>
</evidence>
<keyword evidence="1" id="KW-1133">Transmembrane helix</keyword>
<feature type="transmembrane region" description="Helical" evidence="1">
    <location>
        <begin position="137"/>
        <end position="155"/>
    </location>
</feature>
<dbReference type="Gene3D" id="3.30.530.20">
    <property type="match status" value="1"/>
</dbReference>
<dbReference type="EMBL" id="ACZI02000001">
    <property type="protein sequence ID" value="EFV12047.1"/>
    <property type="molecule type" value="Genomic_DNA"/>
</dbReference>
<dbReference type="Proteomes" id="UP000004816">
    <property type="component" value="Unassembled WGS sequence"/>
</dbReference>
<dbReference type="InterPro" id="IPR019587">
    <property type="entry name" value="Polyketide_cyclase/dehydratase"/>
</dbReference>
<dbReference type="Pfam" id="PF10604">
    <property type="entry name" value="Polyketide_cyc2"/>
    <property type="match status" value="1"/>
</dbReference>
<comment type="caution">
    <text evidence="2">The sequence shown here is derived from an EMBL/GenBank/DDBJ whole genome shotgun (WGS) entry which is preliminary data.</text>
</comment>
<dbReference type="HOGENOM" id="CLU_132575_0_0_11"/>
<accession>E5XUA6</accession>
<dbReference type="RefSeq" id="WP_007471799.1">
    <property type="nucleotide sequence ID" value="NZ_KI391953.1"/>
</dbReference>
<sequence length="162" mass="18265">MSVQLRRVDDSFYRTAPIVFQASAELKAPVAQVWGLLEDLSWLPLLRFRWEGAPPHGPNSLRRLSVGKRFYAVEHCLHVVPNARLSFDMPEAAFPGLRAFAEDYRLEPTASGTKVTWTVAIEPTGAGGRRLGFLSPLGRSVMWALIKFGFGFGILRRRARRR</sequence>
<evidence type="ECO:0000256" key="1">
    <source>
        <dbReference type="SAM" id="Phobius"/>
    </source>
</evidence>
<reference evidence="2 3" key="1">
    <citation type="journal article" date="2011" name="Stand. Genomic Sci.">
        <title>High quality draft genome sequence of Segniliparus rugosus CDC 945(T)= (ATCC BAA-974(T)).</title>
        <authorList>
            <person name="Earl A.M."/>
            <person name="Desjardins C.A."/>
            <person name="Fitzgerald M.G."/>
            <person name="Arachchi H.M."/>
            <person name="Zeng Q."/>
            <person name="Mehta T."/>
            <person name="Griggs A."/>
            <person name="Birren B.W."/>
            <person name="Toney N.C."/>
            <person name="Carr J."/>
            <person name="Posey J."/>
            <person name="Butler W.R."/>
        </authorList>
    </citation>
    <scope>NUCLEOTIDE SEQUENCE [LARGE SCALE GENOMIC DNA]</scope>
    <source>
        <strain evidence="3">ATCC BAA-974 / DSM 45345 / CCUG 50838 / CIP 108380 / JCM 13579 / CDC 945</strain>
    </source>
</reference>
<protein>
    <recommendedName>
        <fullName evidence="4">SRPBCC family protein</fullName>
    </recommendedName>
</protein>
<keyword evidence="1" id="KW-0472">Membrane</keyword>